<comment type="pathway">
    <text evidence="3 10">Cofactor biosynthesis; tetrahydrofolate biosynthesis; 7,8-dihydrofolate from 2-amino-4-hydroxy-6-hydroxymethyl-7,8-dihydropteridine diphosphate and 4-aminobenzoate: step 1/2.</text>
</comment>
<keyword evidence="13" id="KW-1185">Reference proteome</keyword>
<comment type="caution">
    <text evidence="12">The sequence shown here is derived from an EMBL/GenBank/DDBJ whole genome shotgun (WGS) entry which is preliminary data.</text>
</comment>
<dbReference type="CDD" id="cd00739">
    <property type="entry name" value="DHPS"/>
    <property type="match status" value="1"/>
</dbReference>
<dbReference type="InterPro" id="IPR000489">
    <property type="entry name" value="Pterin-binding_dom"/>
</dbReference>
<comment type="similarity">
    <text evidence="4 10">Belongs to the DHPS family.</text>
</comment>
<evidence type="ECO:0000256" key="4">
    <source>
        <dbReference type="ARBA" id="ARBA00009503"/>
    </source>
</evidence>
<proteinExistence type="inferred from homology"/>
<gene>
    <name evidence="12" type="primary">folP</name>
    <name evidence="12" type="ORF">QS713_03075</name>
</gene>
<dbReference type="Proteomes" id="UP001247542">
    <property type="component" value="Unassembled WGS sequence"/>
</dbReference>
<comment type="catalytic activity">
    <reaction evidence="1">
        <text>(7,8-dihydropterin-6-yl)methyl diphosphate + 4-aminobenzoate = 7,8-dihydropteroate + diphosphate</text>
        <dbReference type="Rhea" id="RHEA:19949"/>
        <dbReference type="ChEBI" id="CHEBI:17836"/>
        <dbReference type="ChEBI" id="CHEBI:17839"/>
        <dbReference type="ChEBI" id="CHEBI:33019"/>
        <dbReference type="ChEBI" id="CHEBI:72950"/>
        <dbReference type="EC" id="2.5.1.15"/>
    </reaction>
</comment>
<evidence type="ECO:0000256" key="5">
    <source>
        <dbReference type="ARBA" id="ARBA00012458"/>
    </source>
</evidence>
<keyword evidence="8 10" id="KW-0460">Magnesium</keyword>
<evidence type="ECO:0000256" key="7">
    <source>
        <dbReference type="ARBA" id="ARBA00022723"/>
    </source>
</evidence>
<evidence type="ECO:0000256" key="6">
    <source>
        <dbReference type="ARBA" id="ARBA00022679"/>
    </source>
</evidence>
<dbReference type="EMBL" id="JASXSX010000001">
    <property type="protein sequence ID" value="MDT3767049.1"/>
    <property type="molecule type" value="Genomic_DNA"/>
</dbReference>
<evidence type="ECO:0000256" key="2">
    <source>
        <dbReference type="ARBA" id="ARBA00001946"/>
    </source>
</evidence>
<protein>
    <recommendedName>
        <fullName evidence="5 10">Dihydropteroate synthase</fullName>
        <shortName evidence="10">DHPS</shortName>
        <ecNumber evidence="5 10">2.5.1.15</ecNumber>
    </recommendedName>
    <alternativeName>
        <fullName evidence="10">Dihydropteroate pyrophosphorylase</fullName>
    </alternativeName>
</protein>
<dbReference type="InterPro" id="IPR006390">
    <property type="entry name" value="DHP_synth_dom"/>
</dbReference>
<comment type="function">
    <text evidence="10">Catalyzes the condensation of para-aminobenzoate (pABA) with 6-hydroxymethyl-7,8-dihydropterin diphosphate (DHPt-PP) to form 7,8-dihydropteroate (H2Pte), the immediate precursor of folate derivatives.</text>
</comment>
<dbReference type="PANTHER" id="PTHR20941">
    <property type="entry name" value="FOLATE SYNTHESIS PROTEINS"/>
    <property type="match status" value="1"/>
</dbReference>
<dbReference type="Gene3D" id="3.20.20.20">
    <property type="entry name" value="Dihydropteroate synthase-like"/>
    <property type="match status" value="1"/>
</dbReference>
<dbReference type="PROSITE" id="PS50972">
    <property type="entry name" value="PTERIN_BINDING"/>
    <property type="match status" value="1"/>
</dbReference>
<dbReference type="SUPFAM" id="SSF51717">
    <property type="entry name" value="Dihydropteroate synthetase-like"/>
    <property type="match status" value="1"/>
</dbReference>
<evidence type="ECO:0000313" key="13">
    <source>
        <dbReference type="Proteomes" id="UP001247542"/>
    </source>
</evidence>
<dbReference type="RefSeq" id="WP_313272354.1">
    <property type="nucleotide sequence ID" value="NZ_JASXSX010000001.1"/>
</dbReference>
<comment type="cofactor">
    <cofactor evidence="2 10">
        <name>Mg(2+)</name>
        <dbReference type="ChEBI" id="CHEBI:18420"/>
    </cofactor>
</comment>
<reference evidence="12 13" key="1">
    <citation type="submission" date="2023-06" db="EMBL/GenBank/DDBJ databases">
        <title>Draft genome sequence of Gleimia hominis type strain CCUG 57540T.</title>
        <authorList>
            <person name="Salva-Serra F."/>
            <person name="Cardew S."/>
            <person name="Jensie Markopoulos S."/>
            <person name="Ohlen M."/>
            <person name="Inganas E."/>
            <person name="Svensson-Stadler L."/>
            <person name="Moore E.R.B."/>
        </authorList>
    </citation>
    <scope>NUCLEOTIDE SEQUENCE [LARGE SCALE GENOMIC DNA]</scope>
    <source>
        <strain evidence="12 13">CCUG 57540</strain>
    </source>
</reference>
<dbReference type="PROSITE" id="PS00792">
    <property type="entry name" value="DHPS_1"/>
    <property type="match status" value="1"/>
</dbReference>
<keyword evidence="7 10" id="KW-0479">Metal-binding</keyword>
<evidence type="ECO:0000256" key="1">
    <source>
        <dbReference type="ARBA" id="ARBA00000012"/>
    </source>
</evidence>
<dbReference type="EC" id="2.5.1.15" evidence="5 10"/>
<accession>A0ABU3I9K9</accession>
<organism evidence="12 13">
    <name type="scientific">Gleimia hominis</name>
    <dbReference type="NCBI Taxonomy" id="595468"/>
    <lineage>
        <taxon>Bacteria</taxon>
        <taxon>Bacillati</taxon>
        <taxon>Actinomycetota</taxon>
        <taxon>Actinomycetes</taxon>
        <taxon>Actinomycetales</taxon>
        <taxon>Actinomycetaceae</taxon>
        <taxon>Gleimia</taxon>
    </lineage>
</organism>
<keyword evidence="6 10" id="KW-0808">Transferase</keyword>
<dbReference type="PANTHER" id="PTHR20941:SF1">
    <property type="entry name" value="FOLIC ACID SYNTHESIS PROTEIN FOL1"/>
    <property type="match status" value="1"/>
</dbReference>
<evidence type="ECO:0000259" key="11">
    <source>
        <dbReference type="PROSITE" id="PS50972"/>
    </source>
</evidence>
<keyword evidence="9 10" id="KW-0289">Folate biosynthesis</keyword>
<name>A0ABU3I9K9_9ACTO</name>
<evidence type="ECO:0000256" key="10">
    <source>
        <dbReference type="RuleBase" id="RU361205"/>
    </source>
</evidence>
<evidence type="ECO:0000256" key="3">
    <source>
        <dbReference type="ARBA" id="ARBA00004763"/>
    </source>
</evidence>
<feature type="domain" description="Pterin-binding" evidence="11">
    <location>
        <begin position="21"/>
        <end position="277"/>
    </location>
</feature>
<evidence type="ECO:0000313" key="12">
    <source>
        <dbReference type="EMBL" id="MDT3767049.1"/>
    </source>
</evidence>
<dbReference type="PROSITE" id="PS00793">
    <property type="entry name" value="DHPS_2"/>
    <property type="match status" value="1"/>
</dbReference>
<evidence type="ECO:0000256" key="8">
    <source>
        <dbReference type="ARBA" id="ARBA00022842"/>
    </source>
</evidence>
<dbReference type="NCBIfam" id="TIGR01496">
    <property type="entry name" value="DHPS"/>
    <property type="match status" value="1"/>
</dbReference>
<dbReference type="Pfam" id="PF00809">
    <property type="entry name" value="Pterin_bind"/>
    <property type="match status" value="1"/>
</dbReference>
<dbReference type="InterPro" id="IPR011005">
    <property type="entry name" value="Dihydropteroate_synth-like_sf"/>
</dbReference>
<dbReference type="InterPro" id="IPR045031">
    <property type="entry name" value="DHP_synth-like"/>
</dbReference>
<sequence length="286" mass="30682">MTQVIKRKPVFKDGHAFPDRTLVMGIVNMTPDSFSDGGKWNTVDAAVERAHLLVEQGADIIDVGGESTRPGSRRLSTEEELARILEAVKTLTQEGIAVSVDTVHAGTAQQVAAAGAAILNDVSGGCYDPDMLRVMADSDAVVVLQHWRGFPGNPDERVLKSDAVPTVIDELQRQVEAALEAGVRRERIVIDPGLGFAKTASISWEVFAGHQQIEEALDLPQLIGASRKRFLQTISGPNANVDDLTRATTAICSAHGTWGVRVHEAVGNVAAVQAASTYCHARMEIE</sequence>
<dbReference type="GO" id="GO:0004156">
    <property type="term" value="F:dihydropteroate synthase activity"/>
    <property type="evidence" value="ECO:0007669"/>
    <property type="project" value="UniProtKB-EC"/>
</dbReference>
<evidence type="ECO:0000256" key="9">
    <source>
        <dbReference type="ARBA" id="ARBA00022909"/>
    </source>
</evidence>